<protein>
    <submittedName>
        <fullName evidence="1">Uncharacterized protein</fullName>
    </submittedName>
</protein>
<sequence>KWPVLSKLLVSQLQERHQGSNWLPRLHVNLHQLLVELRSPTDTILDLLLLGKTSDKEKDIHDNMTWSVC</sequence>
<feature type="non-terminal residue" evidence="1">
    <location>
        <position position="69"/>
    </location>
</feature>
<dbReference type="EMBL" id="JAJJMB010004763">
    <property type="protein sequence ID" value="KAI3941927.1"/>
    <property type="molecule type" value="Genomic_DNA"/>
</dbReference>
<dbReference type="AlphaFoldDB" id="A0AAD4T5D3"/>
<proteinExistence type="predicted"/>
<organism evidence="1 2">
    <name type="scientific">Papaver atlanticum</name>
    <dbReference type="NCBI Taxonomy" id="357466"/>
    <lineage>
        <taxon>Eukaryota</taxon>
        <taxon>Viridiplantae</taxon>
        <taxon>Streptophyta</taxon>
        <taxon>Embryophyta</taxon>
        <taxon>Tracheophyta</taxon>
        <taxon>Spermatophyta</taxon>
        <taxon>Magnoliopsida</taxon>
        <taxon>Ranunculales</taxon>
        <taxon>Papaveraceae</taxon>
        <taxon>Papaveroideae</taxon>
        <taxon>Papaver</taxon>
    </lineage>
</organism>
<gene>
    <name evidence="1" type="ORF">MKW98_009137</name>
</gene>
<evidence type="ECO:0000313" key="2">
    <source>
        <dbReference type="Proteomes" id="UP001202328"/>
    </source>
</evidence>
<reference evidence="1" key="1">
    <citation type="submission" date="2022-04" db="EMBL/GenBank/DDBJ databases">
        <title>A functionally conserved STORR gene fusion in Papaver species that diverged 16.8 million years ago.</title>
        <authorList>
            <person name="Catania T."/>
        </authorList>
    </citation>
    <scope>NUCLEOTIDE SEQUENCE</scope>
    <source>
        <strain evidence="1">S-188037</strain>
    </source>
</reference>
<comment type="caution">
    <text evidence="1">The sequence shown here is derived from an EMBL/GenBank/DDBJ whole genome shotgun (WGS) entry which is preliminary data.</text>
</comment>
<name>A0AAD4T5D3_9MAGN</name>
<dbReference type="Proteomes" id="UP001202328">
    <property type="component" value="Unassembled WGS sequence"/>
</dbReference>
<keyword evidence="2" id="KW-1185">Reference proteome</keyword>
<evidence type="ECO:0000313" key="1">
    <source>
        <dbReference type="EMBL" id="KAI3941927.1"/>
    </source>
</evidence>
<accession>A0AAD4T5D3</accession>